<keyword evidence="5 8" id="KW-0249">Electron transport</keyword>
<keyword evidence="2 8" id="KW-0813">Transport</keyword>
<evidence type="ECO:0000313" key="10">
    <source>
        <dbReference type="Proteomes" id="UP000441925"/>
    </source>
</evidence>
<name>A0A6N7VSZ2_9FIRM</name>
<dbReference type="InterPro" id="IPR003667">
    <property type="entry name" value="NqrDE/RnfAE"/>
</dbReference>
<evidence type="ECO:0000256" key="8">
    <source>
        <dbReference type="HAMAP-Rule" id="MF_00478"/>
    </source>
</evidence>
<feature type="transmembrane region" description="Helical" evidence="8">
    <location>
        <begin position="59"/>
        <end position="80"/>
    </location>
</feature>
<dbReference type="Proteomes" id="UP000441925">
    <property type="component" value="Unassembled WGS sequence"/>
</dbReference>
<dbReference type="GO" id="GO:0012505">
    <property type="term" value="C:endomembrane system"/>
    <property type="evidence" value="ECO:0007669"/>
    <property type="project" value="UniProtKB-SubCell"/>
</dbReference>
<feature type="transmembrane region" description="Helical" evidence="8">
    <location>
        <begin position="33"/>
        <end position="53"/>
    </location>
</feature>
<dbReference type="GO" id="GO:0005886">
    <property type="term" value="C:plasma membrane"/>
    <property type="evidence" value="ECO:0007669"/>
    <property type="project" value="UniProtKB-SubCell"/>
</dbReference>
<dbReference type="PIRSF" id="PIRSF006102">
    <property type="entry name" value="NQR_DE"/>
    <property type="match status" value="1"/>
</dbReference>
<comment type="caution">
    <text evidence="9">The sequence shown here is derived from an EMBL/GenBank/DDBJ whole genome shotgun (WGS) entry which is preliminary data.</text>
</comment>
<protein>
    <recommendedName>
        <fullName evidence="8">Ion-translocating oxidoreductase complex subunit E</fullName>
        <ecNumber evidence="8">7.-.-.-</ecNumber>
    </recommendedName>
    <alternativeName>
        <fullName evidence="8">Rnf electron transport complex subunit E</fullName>
    </alternativeName>
</protein>
<evidence type="ECO:0000313" key="9">
    <source>
        <dbReference type="EMBL" id="MSS77193.1"/>
    </source>
</evidence>
<dbReference type="EMBL" id="VULQ01000002">
    <property type="protein sequence ID" value="MSS77193.1"/>
    <property type="molecule type" value="Genomic_DNA"/>
</dbReference>
<dbReference type="AlphaFoldDB" id="A0A6N7VSZ2"/>
<evidence type="ECO:0000256" key="7">
    <source>
        <dbReference type="ARBA" id="ARBA00023136"/>
    </source>
</evidence>
<evidence type="ECO:0000256" key="1">
    <source>
        <dbReference type="ARBA" id="ARBA00004127"/>
    </source>
</evidence>
<feature type="transmembrane region" description="Helical" evidence="8">
    <location>
        <begin position="146"/>
        <end position="169"/>
    </location>
</feature>
<keyword evidence="3 8" id="KW-0812">Transmembrane</keyword>
<dbReference type="PANTHER" id="PTHR30586">
    <property type="entry name" value="ELECTRON TRANSPORT COMPLEX PROTEIN RNFE"/>
    <property type="match status" value="1"/>
</dbReference>
<dbReference type="RefSeq" id="WP_154539086.1">
    <property type="nucleotide sequence ID" value="NZ_JAXDSU010000040.1"/>
</dbReference>
<dbReference type="HAMAP" id="MF_00478">
    <property type="entry name" value="RsxE_RnfE"/>
    <property type="match status" value="1"/>
</dbReference>
<dbReference type="Pfam" id="PF02508">
    <property type="entry name" value="Rnf-Nqr"/>
    <property type="match status" value="1"/>
</dbReference>
<evidence type="ECO:0000256" key="5">
    <source>
        <dbReference type="ARBA" id="ARBA00022982"/>
    </source>
</evidence>
<dbReference type="PANTHER" id="PTHR30586:SF0">
    <property type="entry name" value="ION-TRANSLOCATING OXIDOREDUCTASE COMPLEX SUBUNIT E"/>
    <property type="match status" value="1"/>
</dbReference>
<comment type="subcellular location">
    <subcellularLocation>
        <location evidence="8">Cell membrane</location>
        <topology evidence="8">Multi-pass membrane protein</topology>
    </subcellularLocation>
    <subcellularLocation>
        <location evidence="1">Endomembrane system</location>
        <topology evidence="1">Multi-pass membrane protein</topology>
    </subcellularLocation>
</comment>
<sequence length="223" mass="24036">MERQTGKPIDVQKEKERRKKHSPKLLKVFKDGIFSNNPVFVQMVGMCSVLAISSSLSNAIGMGAAVIFVLTLSNLVISLLRNFIPDEVRIPAFIVVIASFVTMVQMLIKAYLPALDESLGIFIPLIVVNCIILARAEGFASQNGPLASIVDGLGQGLGYTIAISILATIRELFGNGTLLDIRIIPKDFTVGFLVQPASSFIILGIMFAVASAISNSKKKKANN</sequence>
<dbReference type="NCBIfam" id="TIGR01948">
    <property type="entry name" value="rnfE"/>
    <property type="match status" value="1"/>
</dbReference>
<dbReference type="InterPro" id="IPR010968">
    <property type="entry name" value="RnfE"/>
</dbReference>
<keyword evidence="10" id="KW-1185">Reference proteome</keyword>
<accession>A0A6N7VSZ2</accession>
<dbReference type="EC" id="7.-.-.-" evidence="8"/>
<reference evidence="9 10" key="1">
    <citation type="submission" date="2019-08" db="EMBL/GenBank/DDBJ databases">
        <title>In-depth cultivation of the pig gut microbiome towards novel bacterial diversity and tailored functional studies.</title>
        <authorList>
            <person name="Wylensek D."/>
            <person name="Hitch T.C.A."/>
            <person name="Clavel T."/>
        </authorList>
    </citation>
    <scope>NUCLEOTIDE SEQUENCE [LARGE SCALE GENOMIC DNA]</scope>
    <source>
        <strain evidence="9 10">WCA-380-WT-2B</strain>
    </source>
</reference>
<feature type="transmembrane region" description="Helical" evidence="8">
    <location>
        <begin position="92"/>
        <end position="112"/>
    </location>
</feature>
<feature type="transmembrane region" description="Helical" evidence="8">
    <location>
        <begin position="189"/>
        <end position="213"/>
    </location>
</feature>
<keyword evidence="7 8" id="KW-0472">Membrane</keyword>
<dbReference type="NCBIfam" id="NF009070">
    <property type="entry name" value="PRK12405.1"/>
    <property type="match status" value="1"/>
</dbReference>
<keyword evidence="8" id="KW-1003">Cell membrane</keyword>
<proteinExistence type="inferred from homology"/>
<feature type="transmembrane region" description="Helical" evidence="8">
    <location>
        <begin position="118"/>
        <end position="134"/>
    </location>
</feature>
<evidence type="ECO:0000256" key="4">
    <source>
        <dbReference type="ARBA" id="ARBA00022967"/>
    </source>
</evidence>
<comment type="subunit">
    <text evidence="8">The complex is composed of six subunits: RnfA, RnfB, RnfC, RnfD, RnfE and RnfG.</text>
</comment>
<keyword evidence="4 8" id="KW-1278">Translocase</keyword>
<comment type="function">
    <text evidence="8">Part of a membrane-bound complex that couples electron transfer with translocation of ions across the membrane.</text>
</comment>
<organism evidence="9 10">
    <name type="scientific">Anaerococcus porci</name>
    <dbReference type="NCBI Taxonomy" id="2652269"/>
    <lineage>
        <taxon>Bacteria</taxon>
        <taxon>Bacillati</taxon>
        <taxon>Bacillota</taxon>
        <taxon>Tissierellia</taxon>
        <taxon>Tissierellales</taxon>
        <taxon>Peptoniphilaceae</taxon>
        <taxon>Anaerococcus</taxon>
    </lineage>
</organism>
<gene>
    <name evidence="8" type="primary">rnfE</name>
    <name evidence="9" type="ORF">FYJ26_01955</name>
</gene>
<dbReference type="GO" id="GO:0022900">
    <property type="term" value="P:electron transport chain"/>
    <property type="evidence" value="ECO:0007669"/>
    <property type="project" value="UniProtKB-UniRule"/>
</dbReference>
<keyword evidence="6 8" id="KW-1133">Transmembrane helix</keyword>
<evidence type="ECO:0000256" key="3">
    <source>
        <dbReference type="ARBA" id="ARBA00022692"/>
    </source>
</evidence>
<evidence type="ECO:0000256" key="6">
    <source>
        <dbReference type="ARBA" id="ARBA00022989"/>
    </source>
</evidence>
<evidence type="ECO:0000256" key="2">
    <source>
        <dbReference type="ARBA" id="ARBA00022448"/>
    </source>
</evidence>
<comment type="similarity">
    <text evidence="8">Belongs to the NqrDE/RnfAE family.</text>
</comment>